<dbReference type="EMBL" id="JBFXLT010000182">
    <property type="protein sequence ID" value="KAL2802456.1"/>
    <property type="molecule type" value="Genomic_DNA"/>
</dbReference>
<dbReference type="Proteomes" id="UP001610334">
    <property type="component" value="Unassembled WGS sequence"/>
</dbReference>
<keyword evidence="3" id="KW-1185">Reference proteome</keyword>
<feature type="domain" description="NADH:flavin oxidoreductase/NADH oxidase N-terminal" evidence="1">
    <location>
        <begin position="49"/>
        <end position="160"/>
    </location>
</feature>
<proteinExistence type="predicted"/>
<protein>
    <recommendedName>
        <fullName evidence="1">NADH:flavin oxidoreductase/NADH oxidase N-terminal domain-containing protein</fullName>
    </recommendedName>
</protein>
<dbReference type="InterPro" id="IPR013785">
    <property type="entry name" value="Aldolase_TIM"/>
</dbReference>
<accession>A0ABR4GUB4</accession>
<dbReference type="Gene3D" id="3.20.20.70">
    <property type="entry name" value="Aldolase class I"/>
    <property type="match status" value="2"/>
</dbReference>
<evidence type="ECO:0000313" key="3">
    <source>
        <dbReference type="Proteomes" id="UP001610334"/>
    </source>
</evidence>
<dbReference type="PANTHER" id="PTHR22893">
    <property type="entry name" value="NADH OXIDOREDUCTASE-RELATED"/>
    <property type="match status" value="1"/>
</dbReference>
<dbReference type="InterPro" id="IPR001155">
    <property type="entry name" value="OxRdtase_FMN_N"/>
</dbReference>
<reference evidence="2 3" key="1">
    <citation type="submission" date="2024-07" db="EMBL/GenBank/DDBJ databases">
        <title>Section-level genome sequencing and comparative genomics of Aspergillus sections Usti and Cavernicolus.</title>
        <authorList>
            <consortium name="Lawrence Berkeley National Laboratory"/>
            <person name="Nybo J.L."/>
            <person name="Vesth T.C."/>
            <person name="Theobald S."/>
            <person name="Frisvad J.C."/>
            <person name="Larsen T.O."/>
            <person name="Kjaerboelling I."/>
            <person name="Rothschild-Mancinelli K."/>
            <person name="Lyhne E.K."/>
            <person name="Kogle M.E."/>
            <person name="Barry K."/>
            <person name="Clum A."/>
            <person name="Na H."/>
            <person name="Ledsgaard L."/>
            <person name="Lin J."/>
            <person name="Lipzen A."/>
            <person name="Kuo A."/>
            <person name="Riley R."/>
            <person name="Mondo S."/>
            <person name="Labutti K."/>
            <person name="Haridas S."/>
            <person name="Pangalinan J."/>
            <person name="Salamov A.A."/>
            <person name="Simmons B.A."/>
            <person name="Magnuson J.K."/>
            <person name="Chen J."/>
            <person name="Drula E."/>
            <person name="Henrissat B."/>
            <person name="Wiebenga A."/>
            <person name="Lubbers R.J."/>
            <person name="Gomes A.C."/>
            <person name="Makela M.R."/>
            <person name="Stajich J."/>
            <person name="Grigoriev I.V."/>
            <person name="Mortensen U.H."/>
            <person name="De Vries R.P."/>
            <person name="Baker S.E."/>
            <person name="Andersen M.R."/>
        </authorList>
    </citation>
    <scope>NUCLEOTIDE SEQUENCE [LARGE SCALE GENOMIC DNA]</scope>
    <source>
        <strain evidence="2 3">CBS 588.65</strain>
    </source>
</reference>
<dbReference type="Pfam" id="PF00724">
    <property type="entry name" value="Oxidored_FMN"/>
    <property type="match status" value="1"/>
</dbReference>
<sequence length="294" mass="32731">MFEHLLSPLQVGDLTLKYRVMFASITRNRGIVPQEDIHVPYYRDRAATGLIAVTEAVHTAGGVIFCQLLHPGRIAHPEAYAQRQTGQPVVAPSPIAARGGKFRNVPGGPGYVVPSAIKDPEKILDLFEHAAKRAKEAGFDGLRLHHANGYLPMQFLDKYFPYNRLSIKIAPCGKYNDMGELDESGQPSVEAARATYIPFCEALAKLGLSYVEMARFLAPFDPVIDGRGRGVQWDAISELRGVLKGTPIFGNTAYTPEEAEQCIREGRMDDYVTKLKAGEPERLYQEQHGDEFWW</sequence>
<evidence type="ECO:0000259" key="1">
    <source>
        <dbReference type="Pfam" id="PF00724"/>
    </source>
</evidence>
<dbReference type="PANTHER" id="PTHR22893:SF91">
    <property type="entry name" value="NADPH DEHYDROGENASE 2-RELATED"/>
    <property type="match status" value="1"/>
</dbReference>
<comment type="caution">
    <text evidence="2">The sequence shown here is derived from an EMBL/GenBank/DDBJ whole genome shotgun (WGS) entry which is preliminary data.</text>
</comment>
<organism evidence="2 3">
    <name type="scientific">Aspergillus granulosus</name>
    <dbReference type="NCBI Taxonomy" id="176169"/>
    <lineage>
        <taxon>Eukaryota</taxon>
        <taxon>Fungi</taxon>
        <taxon>Dikarya</taxon>
        <taxon>Ascomycota</taxon>
        <taxon>Pezizomycotina</taxon>
        <taxon>Eurotiomycetes</taxon>
        <taxon>Eurotiomycetidae</taxon>
        <taxon>Eurotiales</taxon>
        <taxon>Aspergillaceae</taxon>
        <taxon>Aspergillus</taxon>
        <taxon>Aspergillus subgen. Nidulantes</taxon>
    </lineage>
</organism>
<evidence type="ECO:0000313" key="2">
    <source>
        <dbReference type="EMBL" id="KAL2802456.1"/>
    </source>
</evidence>
<gene>
    <name evidence="2" type="ORF">BJX63DRAFT_440932</name>
</gene>
<dbReference type="SUPFAM" id="SSF51395">
    <property type="entry name" value="FMN-linked oxidoreductases"/>
    <property type="match status" value="1"/>
</dbReference>
<name>A0ABR4GUB4_9EURO</name>
<dbReference type="InterPro" id="IPR045247">
    <property type="entry name" value="Oye-like"/>
</dbReference>